<evidence type="ECO:0000313" key="1">
    <source>
        <dbReference type="EMBL" id="CAB4011018.1"/>
    </source>
</evidence>
<dbReference type="OrthoDB" id="4473401at2759"/>
<accession>A0A6S7JHE4</accession>
<gene>
    <name evidence="1" type="ORF">PACLA_8A013780</name>
</gene>
<proteinExistence type="predicted"/>
<sequence>MSSVSLVLLFTCNAILIGLPLAEGTCSSNSDCPGKFFNNVCCGRSWYGGRRCVTDSCVGDSCSTDGDCGGKDECCISNKCTKNGCVECQSNSDCSSSEYCCKHRYHNDHNVCRRSCVGETCHSSLDCGGPTEYCASNKKCREWCTSKSDCHSWEYCASNKKCQKERCTSNSDCNSSDYCCKRGTLTNVCRRSCVGETCLSSYDCGGSSELCSSNKICYKCVTAGCSACTSDSDCGSREYCCKRGILSNGNVCRTSCVGETCHSIVDCGGRRNIVPRIRNVGNNVLRILTAIRRSIVVVDVVKEIVSA</sequence>
<name>A0A6S7JHE4_PARCT</name>
<dbReference type="AlphaFoldDB" id="A0A6S7JHE4"/>
<comment type="caution">
    <text evidence="1">The sequence shown here is derived from an EMBL/GenBank/DDBJ whole genome shotgun (WGS) entry which is preliminary data.</text>
</comment>
<evidence type="ECO:0000313" key="2">
    <source>
        <dbReference type="Proteomes" id="UP001152795"/>
    </source>
</evidence>
<reference evidence="1" key="1">
    <citation type="submission" date="2020-04" db="EMBL/GenBank/DDBJ databases">
        <authorList>
            <person name="Alioto T."/>
            <person name="Alioto T."/>
            <person name="Gomez Garrido J."/>
        </authorList>
    </citation>
    <scope>NUCLEOTIDE SEQUENCE</scope>
    <source>
        <strain evidence="1">A484AB</strain>
    </source>
</reference>
<dbReference type="EMBL" id="CACRXK020007001">
    <property type="protein sequence ID" value="CAB4011018.1"/>
    <property type="molecule type" value="Genomic_DNA"/>
</dbReference>
<dbReference type="Proteomes" id="UP001152795">
    <property type="component" value="Unassembled WGS sequence"/>
</dbReference>
<keyword evidence="2" id="KW-1185">Reference proteome</keyword>
<protein>
    <submittedName>
        <fullName evidence="1">Uncharacterized protein</fullName>
    </submittedName>
</protein>
<organism evidence="1 2">
    <name type="scientific">Paramuricea clavata</name>
    <name type="common">Red gorgonian</name>
    <name type="synonym">Violescent sea-whip</name>
    <dbReference type="NCBI Taxonomy" id="317549"/>
    <lineage>
        <taxon>Eukaryota</taxon>
        <taxon>Metazoa</taxon>
        <taxon>Cnidaria</taxon>
        <taxon>Anthozoa</taxon>
        <taxon>Octocorallia</taxon>
        <taxon>Malacalcyonacea</taxon>
        <taxon>Plexauridae</taxon>
        <taxon>Paramuricea</taxon>
    </lineage>
</organism>